<evidence type="ECO:0000256" key="3">
    <source>
        <dbReference type="ARBA" id="ARBA00022694"/>
    </source>
</evidence>
<keyword evidence="3" id="KW-0819">tRNA processing</keyword>
<evidence type="ECO:0000313" key="10">
    <source>
        <dbReference type="EMBL" id="CAI0397292.1"/>
    </source>
</evidence>
<evidence type="ECO:0000259" key="8">
    <source>
        <dbReference type="Pfam" id="PF08170"/>
    </source>
</evidence>
<dbReference type="Proteomes" id="UP001154282">
    <property type="component" value="Unassembled WGS sequence"/>
</dbReference>
<dbReference type="GO" id="GO:0016020">
    <property type="term" value="C:membrane"/>
    <property type="evidence" value="ECO:0007669"/>
    <property type="project" value="UniProtKB-SubCell"/>
</dbReference>
<accession>A0AAV0II70</accession>
<feature type="region of interest" description="Disordered" evidence="6">
    <location>
        <begin position="41"/>
        <end position="119"/>
    </location>
</feature>
<dbReference type="GO" id="GO:0005655">
    <property type="term" value="C:nucleolar ribonuclease P complex"/>
    <property type="evidence" value="ECO:0007669"/>
    <property type="project" value="InterPro"/>
</dbReference>
<sequence>MAADGTRRPQPSILPPRKLNVQKFAESRASELDALHSIVSKRLKEDFRSQRNKRRRTTSYDNQAAKWRYRKRQKSGASEITGASAPEKERSGEKRVPRRVRRREELRKNPEHGFVTSGDGTKRLRTHVWLAKRFTMTKLWGFHLPLGLHGRGKGSRAALRWFKEGAVVHDASYHSAVQLEGPEDSLLSVLGMVLVPSLSPQSVDDFSSIISGVSYGTAMLHRVGQPTSQAIAPVTYLWRPSTGVSGDKGDSEHSASEGDVLQSLEPCCSSRQLWMWIHASAFTEGYDALKSACQKQMNDRNVSINCCSLEGQLAKIEVMGAKASQLLQRMLHPISGTNSETPCSLKNCSFLEDQQDIHVFKSSTPEHDILSGSSVLYLNVKDPRCLHDNSTEDPSESSPPSNVADIEAKENAEELLLLPELKSEGTSHISERNIWDVRAGDNIPIDEHLLCLEKHQMRRDFICVNDPKLGRPKACTEVQGSRSCPILVLKNHDKMDQPLGWSIIVPVNWARIFWNQFVSKEVHAIGLREKQWIACEVGLPHFPSDFPDCNAYWSHKIAEGTSISKKDELKPLAVRSFEVPIPPPWNTVRVSLAKEFNILQVAVHSEKDTVCCKLNGFVARTSSLMMDILKEIQGDNLFLFPQVPNSGSRLLASMKDEIKVGNGVDGCSKPINYNLHKLCFLRVLLHTFKEGVIEEGALVCAPLASDISLWTKSCPGRLDNLDTKLQVPDSSVRSYFQKQSSGDWDLQIPQDPASMESHRLPIGFVTTGFVRGSKKPAAQAFCETILLSRLREEQWKEMPVEERRKEIYVLVRNLRSSAYRLALATVVLEHQEHDVDFL</sequence>
<evidence type="ECO:0000259" key="7">
    <source>
        <dbReference type="Pfam" id="PF06978"/>
    </source>
</evidence>
<name>A0AAV0II70_9ROSI</name>
<feature type="domain" description="Pop1 N-terminal" evidence="7">
    <location>
        <begin position="124"/>
        <end position="181"/>
    </location>
</feature>
<dbReference type="InterPro" id="IPR039182">
    <property type="entry name" value="Pop1"/>
</dbReference>
<feature type="region of interest" description="Disordered" evidence="6">
    <location>
        <begin position="1"/>
        <end position="20"/>
    </location>
</feature>
<dbReference type="Pfam" id="PF06978">
    <property type="entry name" value="POP1_N"/>
    <property type="match status" value="1"/>
</dbReference>
<evidence type="ECO:0000256" key="2">
    <source>
        <dbReference type="ARBA" id="ARBA00004370"/>
    </source>
</evidence>
<dbReference type="InterPro" id="IPR018000">
    <property type="entry name" value="Neurotransmitter_ion_chnl_CS"/>
</dbReference>
<dbReference type="Pfam" id="PF22770">
    <property type="entry name" value="POP1_C"/>
    <property type="match status" value="1"/>
</dbReference>
<keyword evidence="4" id="KW-0472">Membrane</keyword>
<feature type="domain" description="POPLD" evidence="8">
    <location>
        <begin position="500"/>
        <end position="575"/>
    </location>
</feature>
<comment type="caution">
    <text evidence="10">The sequence shown here is derived from an EMBL/GenBank/DDBJ whole genome shotgun (WGS) entry which is preliminary data.</text>
</comment>
<dbReference type="GO" id="GO:0000172">
    <property type="term" value="C:ribonuclease MRP complex"/>
    <property type="evidence" value="ECO:0007669"/>
    <property type="project" value="InterPro"/>
</dbReference>
<dbReference type="AlphaFoldDB" id="A0AAV0II70"/>
<keyword evidence="11" id="KW-1185">Reference proteome</keyword>
<comment type="subcellular location">
    <subcellularLocation>
        <location evidence="2">Membrane</location>
    </subcellularLocation>
    <subcellularLocation>
        <location evidence="1">Nucleus</location>
    </subcellularLocation>
</comment>
<dbReference type="GO" id="GO:0001682">
    <property type="term" value="P:tRNA 5'-leader removal"/>
    <property type="evidence" value="ECO:0007669"/>
    <property type="project" value="InterPro"/>
</dbReference>
<dbReference type="PANTHER" id="PTHR22731:SF3">
    <property type="entry name" value="RIBONUCLEASES P_MRP PROTEIN SUBUNIT POP1"/>
    <property type="match status" value="1"/>
</dbReference>
<gene>
    <name evidence="10" type="ORF">LITE_LOCUS9489</name>
</gene>
<organism evidence="10 11">
    <name type="scientific">Linum tenue</name>
    <dbReference type="NCBI Taxonomy" id="586396"/>
    <lineage>
        <taxon>Eukaryota</taxon>
        <taxon>Viridiplantae</taxon>
        <taxon>Streptophyta</taxon>
        <taxon>Embryophyta</taxon>
        <taxon>Tracheophyta</taxon>
        <taxon>Spermatophyta</taxon>
        <taxon>Magnoliopsida</taxon>
        <taxon>eudicotyledons</taxon>
        <taxon>Gunneridae</taxon>
        <taxon>Pentapetalae</taxon>
        <taxon>rosids</taxon>
        <taxon>fabids</taxon>
        <taxon>Malpighiales</taxon>
        <taxon>Linaceae</taxon>
        <taxon>Linum</taxon>
    </lineage>
</organism>
<dbReference type="PANTHER" id="PTHR22731">
    <property type="entry name" value="RIBONUCLEASES P/MRP PROTEIN SUBUNIT POP1"/>
    <property type="match status" value="1"/>
</dbReference>
<keyword evidence="5" id="KW-0539">Nucleus</keyword>
<evidence type="ECO:0000256" key="1">
    <source>
        <dbReference type="ARBA" id="ARBA00004123"/>
    </source>
</evidence>
<evidence type="ECO:0000259" key="9">
    <source>
        <dbReference type="Pfam" id="PF22770"/>
    </source>
</evidence>
<feature type="domain" description="POP1 C-terminal" evidence="9">
    <location>
        <begin position="737"/>
        <end position="827"/>
    </location>
</feature>
<protein>
    <submittedName>
        <fullName evidence="10">Uncharacterized protein</fullName>
    </submittedName>
</protein>
<dbReference type="Pfam" id="PF08170">
    <property type="entry name" value="POPLD"/>
    <property type="match status" value="1"/>
</dbReference>
<evidence type="ECO:0000256" key="4">
    <source>
        <dbReference type="ARBA" id="ARBA00023136"/>
    </source>
</evidence>
<dbReference type="EMBL" id="CAMGYJ010000004">
    <property type="protein sequence ID" value="CAI0397292.1"/>
    <property type="molecule type" value="Genomic_DNA"/>
</dbReference>
<dbReference type="InterPro" id="IPR012590">
    <property type="entry name" value="POPLD_dom"/>
</dbReference>
<dbReference type="InterPro" id="IPR055079">
    <property type="entry name" value="POP1_C"/>
</dbReference>
<reference evidence="10" key="1">
    <citation type="submission" date="2022-08" db="EMBL/GenBank/DDBJ databases">
        <authorList>
            <person name="Gutierrez-Valencia J."/>
        </authorList>
    </citation>
    <scope>NUCLEOTIDE SEQUENCE</scope>
</reference>
<feature type="compositionally biased region" description="Basic and acidic residues" evidence="6">
    <location>
        <begin position="86"/>
        <end position="95"/>
    </location>
</feature>
<dbReference type="PROSITE" id="PS00236">
    <property type="entry name" value="NEUROTR_ION_CHANNEL"/>
    <property type="match status" value="1"/>
</dbReference>
<evidence type="ECO:0000313" key="11">
    <source>
        <dbReference type="Proteomes" id="UP001154282"/>
    </source>
</evidence>
<proteinExistence type="predicted"/>
<evidence type="ECO:0000256" key="6">
    <source>
        <dbReference type="SAM" id="MobiDB-lite"/>
    </source>
</evidence>
<feature type="compositionally biased region" description="Basic and acidic residues" evidence="6">
    <location>
        <begin position="102"/>
        <end position="111"/>
    </location>
</feature>
<evidence type="ECO:0000256" key="5">
    <source>
        <dbReference type="ARBA" id="ARBA00023242"/>
    </source>
</evidence>
<dbReference type="InterPro" id="IPR009723">
    <property type="entry name" value="Pop1_N"/>
</dbReference>